<protein>
    <recommendedName>
        <fullName evidence="3">DUF4304 domain-containing protein</fullName>
    </recommendedName>
</protein>
<name>A0AAW5MWJ5_9BACT</name>
<accession>A0AAW5MWJ5</accession>
<evidence type="ECO:0000313" key="1">
    <source>
        <dbReference type="EMBL" id="MCR8872826.1"/>
    </source>
</evidence>
<proteinExistence type="predicted"/>
<sequence>MRNFITTRAGASFYAGESYTFVVRQNHLELVIKVGKNLYGVVCILLTGPETVSLTCNWGHFFDRVYNHKEPEKLLSMLQKTCPTVCELFTGETPYDCITLPDEDQLDAISISLKRNMEQKSIFSLLDNKEVLHEAEKLFDFCCKLYNEIKEKCPFEGWKKGLMEI</sequence>
<dbReference type="Proteomes" id="UP001204579">
    <property type="component" value="Unassembled WGS sequence"/>
</dbReference>
<dbReference type="EMBL" id="JANRHJ010000002">
    <property type="protein sequence ID" value="MCR8872826.1"/>
    <property type="molecule type" value="Genomic_DNA"/>
</dbReference>
<keyword evidence="2" id="KW-1185">Reference proteome</keyword>
<reference evidence="1 2" key="1">
    <citation type="submission" date="2022-08" db="EMBL/GenBank/DDBJ databases">
        <authorList>
            <person name="Zeman M."/>
            <person name="Kubasova T."/>
        </authorList>
    </citation>
    <scope>NUCLEOTIDE SEQUENCE [LARGE SCALE GENOMIC DNA]</scope>
    <source>
        <strain evidence="1 2">ET62</strain>
    </source>
</reference>
<comment type="caution">
    <text evidence="1">The sequence shown here is derived from an EMBL/GenBank/DDBJ whole genome shotgun (WGS) entry which is preliminary data.</text>
</comment>
<dbReference type="RefSeq" id="WP_022340519.1">
    <property type="nucleotide sequence ID" value="NZ_CALULB010000002.1"/>
</dbReference>
<dbReference type="AlphaFoldDB" id="A0AAW5MWJ5"/>
<gene>
    <name evidence="1" type="ORF">NW209_02115</name>
</gene>
<evidence type="ECO:0000313" key="2">
    <source>
        <dbReference type="Proteomes" id="UP001204579"/>
    </source>
</evidence>
<organism evidence="1 2">
    <name type="scientific">Phocaeicola barnesiae</name>
    <dbReference type="NCBI Taxonomy" id="376804"/>
    <lineage>
        <taxon>Bacteria</taxon>
        <taxon>Pseudomonadati</taxon>
        <taxon>Bacteroidota</taxon>
        <taxon>Bacteroidia</taxon>
        <taxon>Bacteroidales</taxon>
        <taxon>Bacteroidaceae</taxon>
        <taxon>Phocaeicola</taxon>
    </lineage>
</organism>
<evidence type="ECO:0008006" key="3">
    <source>
        <dbReference type="Google" id="ProtNLM"/>
    </source>
</evidence>